<proteinExistence type="predicted"/>
<evidence type="ECO:0000313" key="2">
    <source>
        <dbReference type="EMBL" id="OEU11247.1"/>
    </source>
</evidence>
<name>A0A1E7EZG0_9STRA</name>
<dbReference type="InterPro" id="IPR002654">
    <property type="entry name" value="Glyco_trans_25"/>
</dbReference>
<keyword evidence="3" id="KW-1185">Reference proteome</keyword>
<dbReference type="InParanoid" id="A0A1E7EZG0"/>
<feature type="domain" description="Glycosyl transferase family 25" evidence="1">
    <location>
        <begin position="42"/>
        <end position="144"/>
    </location>
</feature>
<dbReference type="KEGG" id="fcy:FRACYDRAFT_246360"/>
<evidence type="ECO:0000259" key="1">
    <source>
        <dbReference type="Pfam" id="PF01755"/>
    </source>
</evidence>
<protein>
    <recommendedName>
        <fullName evidence="1">Glycosyl transferase family 25 domain-containing protein</fullName>
    </recommendedName>
</protein>
<dbReference type="AlphaFoldDB" id="A0A1E7EZG0"/>
<dbReference type="OrthoDB" id="433738at2759"/>
<gene>
    <name evidence="2" type="ORF">FRACYDRAFT_246360</name>
</gene>
<evidence type="ECO:0000313" key="3">
    <source>
        <dbReference type="Proteomes" id="UP000095751"/>
    </source>
</evidence>
<dbReference type="EMBL" id="KV784369">
    <property type="protein sequence ID" value="OEU11247.1"/>
    <property type="molecule type" value="Genomic_DNA"/>
</dbReference>
<reference evidence="2 3" key="1">
    <citation type="submission" date="2016-09" db="EMBL/GenBank/DDBJ databases">
        <title>Extensive genetic diversity and differential bi-allelic expression allows diatom success in the polar Southern Ocean.</title>
        <authorList>
            <consortium name="DOE Joint Genome Institute"/>
            <person name="Mock T."/>
            <person name="Otillar R.P."/>
            <person name="Strauss J."/>
            <person name="Dupont C."/>
            <person name="Frickenhaus S."/>
            <person name="Maumus F."/>
            <person name="Mcmullan M."/>
            <person name="Sanges R."/>
            <person name="Schmutz J."/>
            <person name="Toseland A."/>
            <person name="Valas R."/>
            <person name="Veluchamy A."/>
            <person name="Ward B.J."/>
            <person name="Allen A."/>
            <person name="Barry K."/>
            <person name="Falciatore A."/>
            <person name="Ferrante M."/>
            <person name="Fortunato A.E."/>
            <person name="Gloeckner G."/>
            <person name="Gruber A."/>
            <person name="Hipkin R."/>
            <person name="Janech M."/>
            <person name="Kroth P."/>
            <person name="Leese F."/>
            <person name="Lindquist E."/>
            <person name="Lyon B.R."/>
            <person name="Martin J."/>
            <person name="Mayer C."/>
            <person name="Parker M."/>
            <person name="Quesneville H."/>
            <person name="Raymond J."/>
            <person name="Uhlig C."/>
            <person name="Valentin K.U."/>
            <person name="Worden A.Z."/>
            <person name="Armbrust E.V."/>
            <person name="Bowler C."/>
            <person name="Green B."/>
            <person name="Moulton V."/>
            <person name="Van Oosterhout C."/>
            <person name="Grigoriev I."/>
        </authorList>
    </citation>
    <scope>NUCLEOTIDE SEQUENCE [LARGE SCALE GENOMIC DNA]</scope>
    <source>
        <strain evidence="2 3">CCMP1102</strain>
    </source>
</reference>
<organism evidence="2 3">
    <name type="scientific">Fragilariopsis cylindrus CCMP1102</name>
    <dbReference type="NCBI Taxonomy" id="635003"/>
    <lineage>
        <taxon>Eukaryota</taxon>
        <taxon>Sar</taxon>
        <taxon>Stramenopiles</taxon>
        <taxon>Ochrophyta</taxon>
        <taxon>Bacillariophyta</taxon>
        <taxon>Bacillariophyceae</taxon>
        <taxon>Bacillariophycidae</taxon>
        <taxon>Bacillariales</taxon>
        <taxon>Bacillariaceae</taxon>
        <taxon>Fragilariopsis</taxon>
    </lineage>
</organism>
<sequence length="338" mass="37665">MDQHEKNSSFDNSLSNKNAIAIAATAANTLLFCKAFSFIRCINLKNRPEQYDKFLHYAECRIGSEFIKKLKRFDAINGKEILVPSSLSSSLSSLDFVDDVALEWDTTQNSLWDRHVKPGLIRQMAPGEIGCALSHISLWKELVTMVADEKKEHEHNEQQQEQEKEQIVVEQQSSMLIFEDDAAFLGNGGNSNATYQILPKDWDVFYLGFSDRGERKDVIDSSVLSSSSTSSLSTSSGENLINDDTSSNLVVHIFTPTYGFHTHAYAIRKSAAKKLLHNLPVVGPIDVWLADNEWFGLNVYCSIVANEGYKHTGSPLVYQDRSMIVSGKGKSSVGQSGR</sequence>
<dbReference type="Proteomes" id="UP000095751">
    <property type="component" value="Unassembled WGS sequence"/>
</dbReference>
<dbReference type="Pfam" id="PF01755">
    <property type="entry name" value="Glyco_transf_25"/>
    <property type="match status" value="1"/>
</dbReference>
<accession>A0A1E7EZG0</accession>